<reference evidence="2 3" key="1">
    <citation type="submission" date="2017-09" db="EMBL/GenBank/DDBJ databases">
        <title>Large-scale bioinformatics analysis of Bacillus genomes uncovers conserved roles of natural products in bacterial physiology.</title>
        <authorList>
            <consortium name="Agbiome Team Llc"/>
            <person name="Bleich R.M."/>
            <person name="Grubbs K.J."/>
            <person name="Santa Maria K.C."/>
            <person name="Allen S.E."/>
            <person name="Farag S."/>
            <person name="Shank E.A."/>
            <person name="Bowers A."/>
        </authorList>
    </citation>
    <scope>NUCLEOTIDE SEQUENCE [LARGE SCALE GENOMIC DNA]</scope>
    <source>
        <strain evidence="2 3">AFS083741</strain>
    </source>
</reference>
<dbReference type="InterPro" id="IPR024937">
    <property type="entry name" value="Domain_X"/>
</dbReference>
<sequence>MRNPEFVLNSLVQKSNTINFKYERLYRNLYNKEFFLLAYARLASKEGNMTKGIDDSTIDGISMEKIENLIELLKSEKYQPKPVRRVYIPKANGKMRPLGIPSFEDKLIQEIVRMILEAIYEGIFSNLSHGFRPKRSCHTALQQIKSTFGGTRWFIEGDICSFFDNIHHHTLVILLRKRIQDEKFIRLIWKFLRAGYMEEWKFYKTYSGTPQGGIISPILSNIYLHELDRYVEQYIQNFNKGTRRKTNREYKILDSRVYRLRKKMELYPVKSPERMELLHAIKELQRQMRQIPCADSLDKDFKRLTYCRYADDFILGVSGSKADAEEIKLELSNFLQKELKLELSNEKTLITHASKFATFLGYKLTMCKDESITKNNLGIKKRHHSHKCKLYVPKEVWVGKIKELGVLKIDKNGVWKPVHRPYLLQLSDIEIISIYNAEIRGLYNYYKLANNVSVLYKFMYFMQYSLYKTFAVKYKKTMRKIIKKYSRNKIFMVSYETKEGKKYRALYNEGFPRELRPMKQPQIDTLPNKTMYTCRTELTQRLLANQCEWCKEEGKSVEVHHVRKLKDLKGKSKWEVKMIARKRKTMVLCKKCHQDLHAGKLD</sequence>
<evidence type="ECO:0000259" key="1">
    <source>
        <dbReference type="PROSITE" id="PS50878"/>
    </source>
</evidence>
<dbReference type="GO" id="GO:0006397">
    <property type="term" value="P:mRNA processing"/>
    <property type="evidence" value="ECO:0007669"/>
    <property type="project" value="InterPro"/>
</dbReference>
<dbReference type="Proteomes" id="UP000224413">
    <property type="component" value="Unassembled WGS sequence"/>
</dbReference>
<dbReference type="EMBL" id="NUWJ01000208">
    <property type="protein sequence ID" value="PFK12169.1"/>
    <property type="molecule type" value="Genomic_DNA"/>
</dbReference>
<name>A0A9X6WXV0_BACCE</name>
<dbReference type="InterPro" id="IPR003615">
    <property type="entry name" value="HNH_nuc"/>
</dbReference>
<proteinExistence type="predicted"/>
<evidence type="ECO:0000313" key="2">
    <source>
        <dbReference type="EMBL" id="PFK12169.1"/>
    </source>
</evidence>
<dbReference type="InterPro" id="IPR049030">
    <property type="entry name" value="AI2M-like_HNH"/>
</dbReference>
<keyword evidence="2" id="KW-0695">RNA-directed DNA polymerase</keyword>
<dbReference type="InterPro" id="IPR051083">
    <property type="entry name" value="GrpII_Intron_Splice-Mob/Def"/>
</dbReference>
<dbReference type="RefSeq" id="WP_098584080.1">
    <property type="nucleotide sequence ID" value="NZ_NUWJ01000208.1"/>
</dbReference>
<dbReference type="InterPro" id="IPR000477">
    <property type="entry name" value="RT_dom"/>
</dbReference>
<organism evidence="2 3">
    <name type="scientific">Bacillus cereus</name>
    <dbReference type="NCBI Taxonomy" id="1396"/>
    <lineage>
        <taxon>Bacteria</taxon>
        <taxon>Bacillati</taxon>
        <taxon>Bacillota</taxon>
        <taxon>Bacilli</taxon>
        <taxon>Bacillales</taxon>
        <taxon>Bacillaceae</taxon>
        <taxon>Bacillus</taxon>
        <taxon>Bacillus cereus group</taxon>
    </lineage>
</organism>
<comment type="caution">
    <text evidence="2">The sequence shown here is derived from an EMBL/GenBank/DDBJ whole genome shotgun (WGS) entry which is preliminary data.</text>
</comment>
<dbReference type="SMART" id="SM00507">
    <property type="entry name" value="HNHc"/>
    <property type="match status" value="1"/>
</dbReference>
<dbReference type="PROSITE" id="PS50878">
    <property type="entry name" value="RT_POL"/>
    <property type="match status" value="1"/>
</dbReference>
<dbReference type="GO" id="GO:0003964">
    <property type="term" value="F:RNA-directed DNA polymerase activity"/>
    <property type="evidence" value="ECO:0007669"/>
    <property type="project" value="UniProtKB-KW"/>
</dbReference>
<protein>
    <submittedName>
        <fullName evidence="2">Group II intron reverse transcriptase/maturase</fullName>
    </submittedName>
</protein>
<keyword evidence="2" id="KW-0808">Transferase</keyword>
<accession>A0A9X6WXV0</accession>
<dbReference type="Pfam" id="PF00078">
    <property type="entry name" value="RVT_1"/>
    <property type="match status" value="2"/>
</dbReference>
<dbReference type="PANTHER" id="PTHR34047">
    <property type="entry name" value="NUCLEAR INTRON MATURASE 1, MITOCHONDRIAL-RELATED"/>
    <property type="match status" value="1"/>
</dbReference>
<dbReference type="AlphaFoldDB" id="A0A9X6WXV0"/>
<feature type="domain" description="Reverse transcriptase" evidence="1">
    <location>
        <begin position="69"/>
        <end position="364"/>
    </location>
</feature>
<keyword evidence="2" id="KW-0548">Nucleotidyltransferase</keyword>
<dbReference type="Pfam" id="PF01348">
    <property type="entry name" value="Intron_maturas2"/>
    <property type="match status" value="1"/>
</dbReference>
<dbReference type="PANTHER" id="PTHR34047:SF8">
    <property type="entry name" value="PROTEIN YKFC"/>
    <property type="match status" value="1"/>
</dbReference>
<dbReference type="Pfam" id="PF21368">
    <property type="entry name" value="AI2M-like_HNH"/>
    <property type="match status" value="1"/>
</dbReference>
<evidence type="ECO:0000313" key="3">
    <source>
        <dbReference type="Proteomes" id="UP000224413"/>
    </source>
</evidence>
<dbReference type="SUPFAM" id="SSF56672">
    <property type="entry name" value="DNA/RNA polymerases"/>
    <property type="match status" value="1"/>
</dbReference>
<dbReference type="CDD" id="cd01651">
    <property type="entry name" value="RT_G2_intron"/>
    <property type="match status" value="1"/>
</dbReference>
<gene>
    <name evidence="2" type="ORF">COI98_22695</name>
</gene>
<dbReference type="InterPro" id="IPR043502">
    <property type="entry name" value="DNA/RNA_pol_sf"/>
</dbReference>